<evidence type="ECO:0000259" key="3">
    <source>
        <dbReference type="Pfam" id="PF13441"/>
    </source>
</evidence>
<dbReference type="PROSITE" id="PS51257">
    <property type="entry name" value="PROKAR_LIPOPROTEIN"/>
    <property type="match status" value="1"/>
</dbReference>
<feature type="signal peptide" evidence="2">
    <location>
        <begin position="1"/>
        <end position="22"/>
    </location>
</feature>
<gene>
    <name evidence="4" type="ORF">DEM27_17370</name>
</gene>
<keyword evidence="1" id="KW-0472">Membrane</keyword>
<sequence>MKKSIIVGALILPLLASCSATERGTAVGAASGAVIGGVITGDAGGAVAGAVVGGAAGYLLSKSKRPGYCIYRDRYGRRYEARC</sequence>
<dbReference type="InterPro" id="IPR027367">
    <property type="entry name" value="Gly-zipper_YMGG"/>
</dbReference>
<dbReference type="AlphaFoldDB" id="A0A2U2DPG7"/>
<keyword evidence="5" id="KW-1185">Reference proteome</keyword>
<protein>
    <recommendedName>
        <fullName evidence="3">YMGG-like Gly-zipper domain-containing protein</fullName>
    </recommendedName>
</protein>
<evidence type="ECO:0000313" key="4">
    <source>
        <dbReference type="EMBL" id="PWE55205.1"/>
    </source>
</evidence>
<accession>A0A2U2DPG7</accession>
<dbReference type="EMBL" id="QFBC01000007">
    <property type="protein sequence ID" value="PWE55205.1"/>
    <property type="molecule type" value="Genomic_DNA"/>
</dbReference>
<feature type="transmembrane region" description="Helical" evidence="1">
    <location>
        <begin position="30"/>
        <end position="60"/>
    </location>
</feature>
<name>A0A2U2DPG7_9HYPH</name>
<feature type="chain" id="PRO_5015557202" description="YMGG-like Gly-zipper domain-containing protein" evidence="2">
    <location>
        <begin position="23"/>
        <end position="83"/>
    </location>
</feature>
<dbReference type="Pfam" id="PF13441">
    <property type="entry name" value="Gly-zipper_YMGG"/>
    <property type="match status" value="1"/>
</dbReference>
<keyword evidence="1" id="KW-0812">Transmembrane</keyword>
<dbReference type="Proteomes" id="UP000245252">
    <property type="component" value="Unassembled WGS sequence"/>
</dbReference>
<reference evidence="4 5" key="1">
    <citation type="submission" date="2018-05" db="EMBL/GenBank/DDBJ databases">
        <title>The draft genome of strain NS-104.</title>
        <authorList>
            <person name="Hang P."/>
            <person name="Jiang J."/>
        </authorList>
    </citation>
    <scope>NUCLEOTIDE SEQUENCE [LARGE SCALE GENOMIC DNA]</scope>
    <source>
        <strain evidence="4 5">NS-104</strain>
    </source>
</reference>
<dbReference type="RefSeq" id="WP_109459503.1">
    <property type="nucleotide sequence ID" value="NZ_QFBC01000007.1"/>
</dbReference>
<evidence type="ECO:0000256" key="1">
    <source>
        <dbReference type="SAM" id="Phobius"/>
    </source>
</evidence>
<proteinExistence type="predicted"/>
<feature type="domain" description="YMGG-like Gly-zipper" evidence="3">
    <location>
        <begin position="21"/>
        <end position="60"/>
    </location>
</feature>
<keyword evidence="2" id="KW-0732">Signal</keyword>
<evidence type="ECO:0000313" key="5">
    <source>
        <dbReference type="Proteomes" id="UP000245252"/>
    </source>
</evidence>
<comment type="caution">
    <text evidence="4">The sequence shown here is derived from an EMBL/GenBank/DDBJ whole genome shotgun (WGS) entry which is preliminary data.</text>
</comment>
<organism evidence="4 5">
    <name type="scientific">Metarhizobium album</name>
    <dbReference type="NCBI Taxonomy" id="2182425"/>
    <lineage>
        <taxon>Bacteria</taxon>
        <taxon>Pseudomonadati</taxon>
        <taxon>Pseudomonadota</taxon>
        <taxon>Alphaproteobacteria</taxon>
        <taxon>Hyphomicrobiales</taxon>
        <taxon>Rhizobiaceae</taxon>
        <taxon>Metarhizobium</taxon>
    </lineage>
</organism>
<keyword evidence="1" id="KW-1133">Transmembrane helix</keyword>
<evidence type="ECO:0000256" key="2">
    <source>
        <dbReference type="SAM" id="SignalP"/>
    </source>
</evidence>